<feature type="transmembrane region" description="Helical" evidence="6">
    <location>
        <begin position="44"/>
        <end position="62"/>
    </location>
</feature>
<dbReference type="Proteomes" id="UP000310553">
    <property type="component" value="Chromosome"/>
</dbReference>
<dbReference type="AlphaFoldDB" id="A0A0S4TVJ6"/>
<comment type="subcellular location">
    <subcellularLocation>
        <location evidence="1">Cell membrane</location>
        <topology evidence="1">Multi-pass membrane protein</topology>
    </subcellularLocation>
</comment>
<proteinExistence type="predicted"/>
<feature type="transmembrane region" description="Helical" evidence="6">
    <location>
        <begin position="83"/>
        <end position="103"/>
    </location>
</feature>
<feature type="transmembrane region" description="Helical" evidence="6">
    <location>
        <begin position="115"/>
        <end position="133"/>
    </location>
</feature>
<organism evidence="8">
    <name type="scientific">Ralstonia solanacearum</name>
    <name type="common">Pseudomonas solanacearum</name>
    <dbReference type="NCBI Taxonomy" id="305"/>
    <lineage>
        <taxon>Bacteria</taxon>
        <taxon>Pseudomonadati</taxon>
        <taxon>Pseudomonadota</taxon>
        <taxon>Betaproteobacteria</taxon>
        <taxon>Burkholderiales</taxon>
        <taxon>Burkholderiaceae</taxon>
        <taxon>Ralstonia</taxon>
        <taxon>Ralstonia solanacearum species complex</taxon>
    </lineage>
</organism>
<dbReference type="InterPro" id="IPR018076">
    <property type="entry name" value="T2SS_GspF_dom"/>
</dbReference>
<name>A0A0S4TVJ6_RALSL</name>
<protein>
    <submittedName>
        <fullName evidence="9">Type II secretion system F family protein</fullName>
    </submittedName>
    <submittedName>
        <fullName evidence="8">Type II secretion system protein</fullName>
    </submittedName>
</protein>
<evidence type="ECO:0000256" key="6">
    <source>
        <dbReference type="SAM" id="Phobius"/>
    </source>
</evidence>
<dbReference type="PANTHER" id="PTHR35007">
    <property type="entry name" value="INTEGRAL MEMBRANE PROTEIN-RELATED"/>
    <property type="match status" value="1"/>
</dbReference>
<evidence type="ECO:0000313" key="8">
    <source>
        <dbReference type="EMBL" id="CUV14048.1"/>
    </source>
</evidence>
<keyword evidence="2" id="KW-1003">Cell membrane</keyword>
<dbReference type="PATRIC" id="fig|305.106.peg.1785"/>
<dbReference type="EMBL" id="CP039339">
    <property type="protein sequence ID" value="QCX50202.1"/>
    <property type="molecule type" value="Genomic_DNA"/>
</dbReference>
<keyword evidence="4 6" id="KW-1133">Transmembrane helix</keyword>
<gene>
    <name evidence="9" type="ORF">E7Z57_14600</name>
    <name evidence="8" type="ORF">RUN39_v1_680052</name>
</gene>
<reference evidence="9 10" key="2">
    <citation type="submission" date="2019-04" db="EMBL/GenBank/DDBJ databases">
        <title>Complete Genome of UW386 and Higher Quality Genome of UW700.</title>
        <authorList>
            <person name="Jacobs J."/>
            <person name="Perez A."/>
            <person name="Steidl O."/>
            <person name="Allen C."/>
        </authorList>
    </citation>
    <scope>NUCLEOTIDE SEQUENCE [LARGE SCALE GENOMIC DNA]</scope>
    <source>
        <strain evidence="9 10">UW386</strain>
    </source>
</reference>
<sequence>MTYILIGLAAGAALCLGLYAVYSLFSEMPEQDTQYRDRPPSLFRMLWPLIILVEFNFGRLLFTKNRLEQTGVLLRRAGQEYALTPRQFLSGRVVTATVGLALGWISNEMTGMEGISLPTLFGLLGYFYPVIWLRDQTKVRNLQILKALPFFLDIVTLAVEAGLNLSNAMQQAVAKGLKGPLAAEINRVLRDTRGGKARVDALRDFAERLDFAPVTSLVSALIQAESMGSSLGPILRVQAEQRRAERFQRAEKMAMEAPVKMLGPLIMCIFPCTFIVLGFPIVVKFMTSGL</sequence>
<dbReference type="Gene3D" id="1.20.81.30">
    <property type="entry name" value="Type II secretion system (T2SS), domain F"/>
    <property type="match status" value="1"/>
</dbReference>
<dbReference type="Pfam" id="PF00482">
    <property type="entry name" value="T2SSF"/>
    <property type="match status" value="1"/>
</dbReference>
<keyword evidence="5 6" id="KW-0472">Membrane</keyword>
<reference evidence="8" key="1">
    <citation type="submission" date="2015-10" db="EMBL/GenBank/DDBJ databases">
        <authorList>
            <person name="Gilbert D.G."/>
        </authorList>
    </citation>
    <scope>NUCLEOTIDE SEQUENCE</scope>
    <source>
        <strain evidence="8">Phyl III-seqv23</strain>
    </source>
</reference>
<accession>A0A0S4TVJ6</accession>
<evidence type="ECO:0000259" key="7">
    <source>
        <dbReference type="Pfam" id="PF00482"/>
    </source>
</evidence>
<feature type="domain" description="Type II secretion system protein GspF" evidence="7">
    <location>
        <begin position="151"/>
        <end position="277"/>
    </location>
</feature>
<evidence type="ECO:0000313" key="9">
    <source>
        <dbReference type="EMBL" id="QCX50202.1"/>
    </source>
</evidence>
<evidence type="ECO:0000313" key="10">
    <source>
        <dbReference type="Proteomes" id="UP000310553"/>
    </source>
</evidence>
<keyword evidence="3 6" id="KW-0812">Transmembrane</keyword>
<dbReference type="PANTHER" id="PTHR35007:SF2">
    <property type="entry name" value="PILUS ASSEMBLE PROTEIN"/>
    <property type="match status" value="1"/>
</dbReference>
<dbReference type="InterPro" id="IPR042094">
    <property type="entry name" value="T2SS_GspF_sf"/>
</dbReference>
<evidence type="ECO:0000256" key="1">
    <source>
        <dbReference type="ARBA" id="ARBA00004651"/>
    </source>
</evidence>
<evidence type="ECO:0000256" key="3">
    <source>
        <dbReference type="ARBA" id="ARBA00022692"/>
    </source>
</evidence>
<dbReference type="EMBL" id="LN899819">
    <property type="protein sequence ID" value="CUV14048.1"/>
    <property type="molecule type" value="Genomic_DNA"/>
</dbReference>
<feature type="transmembrane region" description="Helical" evidence="6">
    <location>
        <begin position="262"/>
        <end position="283"/>
    </location>
</feature>
<dbReference type="GO" id="GO:0005886">
    <property type="term" value="C:plasma membrane"/>
    <property type="evidence" value="ECO:0007669"/>
    <property type="project" value="UniProtKB-SubCell"/>
</dbReference>
<evidence type="ECO:0000256" key="2">
    <source>
        <dbReference type="ARBA" id="ARBA00022475"/>
    </source>
</evidence>
<evidence type="ECO:0000256" key="4">
    <source>
        <dbReference type="ARBA" id="ARBA00022989"/>
    </source>
</evidence>
<evidence type="ECO:0000256" key="5">
    <source>
        <dbReference type="ARBA" id="ARBA00023136"/>
    </source>
</evidence>